<gene>
    <name evidence="1" type="ORF">S01H4_62700</name>
</gene>
<dbReference type="AlphaFoldDB" id="X1DIJ0"/>
<name>X1DIJ0_9ZZZZ</name>
<evidence type="ECO:0000313" key="1">
    <source>
        <dbReference type="EMBL" id="GAH08095.1"/>
    </source>
</evidence>
<dbReference type="EMBL" id="BART01037493">
    <property type="protein sequence ID" value="GAH08095.1"/>
    <property type="molecule type" value="Genomic_DNA"/>
</dbReference>
<accession>X1DIJ0</accession>
<reference evidence="1" key="1">
    <citation type="journal article" date="2014" name="Front. Microbiol.">
        <title>High frequency of phylogenetically diverse reductive dehalogenase-homologous genes in deep subseafloor sedimentary metagenomes.</title>
        <authorList>
            <person name="Kawai M."/>
            <person name="Futagami T."/>
            <person name="Toyoda A."/>
            <person name="Takaki Y."/>
            <person name="Nishi S."/>
            <person name="Hori S."/>
            <person name="Arai W."/>
            <person name="Tsubouchi T."/>
            <person name="Morono Y."/>
            <person name="Uchiyama I."/>
            <person name="Ito T."/>
            <person name="Fujiyama A."/>
            <person name="Inagaki F."/>
            <person name="Takami H."/>
        </authorList>
    </citation>
    <scope>NUCLEOTIDE SEQUENCE</scope>
    <source>
        <strain evidence="1">Expedition CK06-06</strain>
    </source>
</reference>
<sequence length="71" mass="7706">MLSADFVGSNLLGIAPAAVPHLVQAAKDRNRPIDLSDIEIKGESIESLANPHGWDYIYKNNNTLPLSYAKA</sequence>
<organism evidence="1">
    <name type="scientific">marine sediment metagenome</name>
    <dbReference type="NCBI Taxonomy" id="412755"/>
    <lineage>
        <taxon>unclassified sequences</taxon>
        <taxon>metagenomes</taxon>
        <taxon>ecological metagenomes</taxon>
    </lineage>
</organism>
<proteinExistence type="predicted"/>
<protein>
    <submittedName>
        <fullName evidence="1">Uncharacterized protein</fullName>
    </submittedName>
</protein>
<comment type="caution">
    <text evidence="1">The sequence shown here is derived from an EMBL/GenBank/DDBJ whole genome shotgun (WGS) entry which is preliminary data.</text>
</comment>
<feature type="non-terminal residue" evidence="1">
    <location>
        <position position="71"/>
    </location>
</feature>